<feature type="signal peptide" evidence="4">
    <location>
        <begin position="1"/>
        <end position="27"/>
    </location>
</feature>
<keyword evidence="2" id="KW-0130">Cell adhesion</keyword>
<evidence type="ECO:0000313" key="7">
    <source>
        <dbReference type="Proteomes" id="UP001595872"/>
    </source>
</evidence>
<gene>
    <name evidence="6" type="ORF">ACFPCY_37585</name>
</gene>
<comment type="caution">
    <text evidence="6">The sequence shown here is derived from an EMBL/GenBank/DDBJ whole genome shotgun (WGS) entry which is preliminary data.</text>
</comment>
<keyword evidence="7" id="KW-1185">Reference proteome</keyword>
<evidence type="ECO:0000256" key="1">
    <source>
        <dbReference type="ARBA" id="ARBA00022512"/>
    </source>
</evidence>
<keyword evidence="4" id="KW-0732">Signal</keyword>
<keyword evidence="1" id="KW-0134">Cell wall</keyword>
<evidence type="ECO:0000313" key="6">
    <source>
        <dbReference type="EMBL" id="MFC4913060.1"/>
    </source>
</evidence>
<evidence type="ECO:0000259" key="5">
    <source>
        <dbReference type="Pfam" id="PF03777"/>
    </source>
</evidence>
<dbReference type="RefSeq" id="WP_378263595.1">
    <property type="nucleotide sequence ID" value="NZ_JBHSIT010000014.1"/>
</dbReference>
<dbReference type="Proteomes" id="UP001595872">
    <property type="component" value="Unassembled WGS sequence"/>
</dbReference>
<keyword evidence="3" id="KW-0034">Amyloid</keyword>
<sequence length="70" mass="6938">MRHIVHATILAASVFAALGAGATAASAQDPEPTVAGNGFQPSAADADPCGNTFNFVGILNPAEGNICGNR</sequence>
<evidence type="ECO:0000256" key="4">
    <source>
        <dbReference type="SAM" id="SignalP"/>
    </source>
</evidence>
<name>A0ABV9UCH7_9ACTN</name>
<organism evidence="6 7">
    <name type="scientific">Actinomadura gamaensis</name>
    <dbReference type="NCBI Taxonomy" id="1763541"/>
    <lineage>
        <taxon>Bacteria</taxon>
        <taxon>Bacillati</taxon>
        <taxon>Actinomycetota</taxon>
        <taxon>Actinomycetes</taxon>
        <taxon>Streptosporangiales</taxon>
        <taxon>Thermomonosporaceae</taxon>
        <taxon>Actinomadura</taxon>
    </lineage>
</organism>
<protein>
    <submittedName>
        <fullName evidence="6">Chaplin family protein</fullName>
    </submittedName>
</protein>
<keyword evidence="1" id="KW-0964">Secreted</keyword>
<evidence type="ECO:0000256" key="2">
    <source>
        <dbReference type="ARBA" id="ARBA00022889"/>
    </source>
</evidence>
<evidence type="ECO:0000256" key="3">
    <source>
        <dbReference type="ARBA" id="ARBA00023087"/>
    </source>
</evidence>
<feature type="chain" id="PRO_5047382051" evidence="4">
    <location>
        <begin position="28"/>
        <end position="70"/>
    </location>
</feature>
<feature type="domain" description="Chaplin" evidence="5">
    <location>
        <begin position="16"/>
        <end position="69"/>
    </location>
</feature>
<accession>A0ABV9UCH7</accession>
<dbReference type="Pfam" id="PF03777">
    <property type="entry name" value="ChpA-C"/>
    <property type="match status" value="1"/>
</dbReference>
<reference evidence="7" key="1">
    <citation type="journal article" date="2019" name="Int. J. Syst. Evol. Microbiol.">
        <title>The Global Catalogue of Microorganisms (GCM) 10K type strain sequencing project: providing services to taxonomists for standard genome sequencing and annotation.</title>
        <authorList>
            <consortium name="The Broad Institute Genomics Platform"/>
            <consortium name="The Broad Institute Genome Sequencing Center for Infectious Disease"/>
            <person name="Wu L."/>
            <person name="Ma J."/>
        </authorList>
    </citation>
    <scope>NUCLEOTIDE SEQUENCE [LARGE SCALE GENOMIC DNA]</scope>
    <source>
        <strain evidence="7">KLKA75</strain>
    </source>
</reference>
<proteinExistence type="predicted"/>
<dbReference type="InterPro" id="IPR005528">
    <property type="entry name" value="ChpA-H"/>
</dbReference>
<dbReference type="EMBL" id="JBHSIT010000014">
    <property type="protein sequence ID" value="MFC4913060.1"/>
    <property type="molecule type" value="Genomic_DNA"/>
</dbReference>